<protein>
    <recommendedName>
        <fullName evidence="3">SGNH hydrolase-type esterase domain-containing protein</fullName>
    </recommendedName>
</protein>
<dbReference type="Gene3D" id="3.40.50.1110">
    <property type="entry name" value="SGNH hydrolase"/>
    <property type="match status" value="1"/>
</dbReference>
<dbReference type="Proteomes" id="UP000321638">
    <property type="component" value="Unassembled WGS sequence"/>
</dbReference>
<dbReference type="RefSeq" id="WP_147847864.1">
    <property type="nucleotide sequence ID" value="NZ_VDUZ01000016.1"/>
</dbReference>
<name>A0A5C8PM54_9HYPH</name>
<dbReference type="EMBL" id="VDUZ01000016">
    <property type="protein sequence ID" value="TXL74822.1"/>
    <property type="molecule type" value="Genomic_DNA"/>
</dbReference>
<dbReference type="OrthoDB" id="7333037at2"/>
<accession>A0A5C8PM54</accession>
<sequence>MKAHTRSRRSRLTQASIGTAMVLASLTVALLAAEFAVRLLGSGERRWEFGNFIENPRLLARGWRTMQHDTGLGYVPRPGYSEVDSESGKVLTFDENGLRAHRRLHSESLDETSPVLAVGDSYAMGEQAADDETWPVYLEGMIDRRVLNGGVSGYGIDQAVLRAERLVPIVRPGVLLVSFIADDVNRARMRILWGVDKPYFDIERGTLVLRNVPVKLPRVDARLDPVRRVLGYSFLVDAVMRRLKLTAYWSYDQPSYFEPAHDQGERVACLLMDRLRRLGETYGMQVLVVAQYTPNAWLQAPAFQHEVQVAENLLACARANQLQTLDTRPGLEAAVRTDGVWRYYFSGHMNDAGNRLTATMIAHQLGW</sequence>
<evidence type="ECO:0000313" key="2">
    <source>
        <dbReference type="Proteomes" id="UP000321638"/>
    </source>
</evidence>
<dbReference type="InterPro" id="IPR036514">
    <property type="entry name" value="SGNH_hydro_sf"/>
</dbReference>
<evidence type="ECO:0000313" key="1">
    <source>
        <dbReference type="EMBL" id="TXL74822.1"/>
    </source>
</evidence>
<keyword evidence="2" id="KW-1185">Reference proteome</keyword>
<organism evidence="1 2">
    <name type="scientific">Vineibacter terrae</name>
    <dbReference type="NCBI Taxonomy" id="2586908"/>
    <lineage>
        <taxon>Bacteria</taxon>
        <taxon>Pseudomonadati</taxon>
        <taxon>Pseudomonadota</taxon>
        <taxon>Alphaproteobacteria</taxon>
        <taxon>Hyphomicrobiales</taxon>
        <taxon>Vineibacter</taxon>
    </lineage>
</organism>
<dbReference type="AlphaFoldDB" id="A0A5C8PM54"/>
<evidence type="ECO:0008006" key="3">
    <source>
        <dbReference type="Google" id="ProtNLM"/>
    </source>
</evidence>
<dbReference type="SUPFAM" id="SSF52266">
    <property type="entry name" value="SGNH hydrolase"/>
    <property type="match status" value="1"/>
</dbReference>
<comment type="caution">
    <text evidence="1">The sequence shown here is derived from an EMBL/GenBank/DDBJ whole genome shotgun (WGS) entry which is preliminary data.</text>
</comment>
<proteinExistence type="predicted"/>
<dbReference type="GO" id="GO:0016788">
    <property type="term" value="F:hydrolase activity, acting on ester bonds"/>
    <property type="evidence" value="ECO:0007669"/>
    <property type="project" value="UniProtKB-ARBA"/>
</dbReference>
<gene>
    <name evidence="1" type="ORF">FHP25_15525</name>
</gene>
<reference evidence="1 2" key="1">
    <citation type="submission" date="2019-06" db="EMBL/GenBank/DDBJ databases">
        <title>New taxonomy in bacterial strain CC-CFT640, isolated from vineyard.</title>
        <authorList>
            <person name="Lin S.-Y."/>
            <person name="Tsai C.-F."/>
            <person name="Young C.-C."/>
        </authorList>
    </citation>
    <scope>NUCLEOTIDE SEQUENCE [LARGE SCALE GENOMIC DNA]</scope>
    <source>
        <strain evidence="1 2">CC-CFT640</strain>
    </source>
</reference>